<dbReference type="EMBL" id="GBXM01025078">
    <property type="protein sequence ID" value="JAH83499.1"/>
    <property type="molecule type" value="Transcribed_RNA"/>
</dbReference>
<reference evidence="1" key="2">
    <citation type="journal article" date="2015" name="Fish Shellfish Immunol.">
        <title>Early steps in the European eel (Anguilla anguilla)-Vibrio vulnificus interaction in the gills: Role of the RtxA13 toxin.</title>
        <authorList>
            <person name="Callol A."/>
            <person name="Pajuelo D."/>
            <person name="Ebbesson L."/>
            <person name="Teles M."/>
            <person name="MacKenzie S."/>
            <person name="Amaro C."/>
        </authorList>
    </citation>
    <scope>NUCLEOTIDE SEQUENCE</scope>
</reference>
<reference evidence="1" key="1">
    <citation type="submission" date="2014-11" db="EMBL/GenBank/DDBJ databases">
        <authorList>
            <person name="Amaro Gonzalez C."/>
        </authorList>
    </citation>
    <scope>NUCLEOTIDE SEQUENCE</scope>
</reference>
<organism evidence="1">
    <name type="scientific">Anguilla anguilla</name>
    <name type="common">European freshwater eel</name>
    <name type="synonym">Muraena anguilla</name>
    <dbReference type="NCBI Taxonomy" id="7936"/>
    <lineage>
        <taxon>Eukaryota</taxon>
        <taxon>Metazoa</taxon>
        <taxon>Chordata</taxon>
        <taxon>Craniata</taxon>
        <taxon>Vertebrata</taxon>
        <taxon>Euteleostomi</taxon>
        <taxon>Actinopterygii</taxon>
        <taxon>Neopterygii</taxon>
        <taxon>Teleostei</taxon>
        <taxon>Anguilliformes</taxon>
        <taxon>Anguillidae</taxon>
        <taxon>Anguilla</taxon>
    </lineage>
</organism>
<sequence length="20" mass="2301">MQHTLRPPACSSFLILLLLF</sequence>
<proteinExistence type="predicted"/>
<name>A0A0E9VZD1_ANGAN</name>
<dbReference type="AlphaFoldDB" id="A0A0E9VZD1"/>
<evidence type="ECO:0000313" key="1">
    <source>
        <dbReference type="EMBL" id="JAH83499.1"/>
    </source>
</evidence>
<protein>
    <submittedName>
        <fullName evidence="1">Uncharacterized protein</fullName>
    </submittedName>
</protein>
<accession>A0A0E9VZD1</accession>